<dbReference type="GO" id="GO:0060271">
    <property type="term" value="P:cilium assembly"/>
    <property type="evidence" value="ECO:0007669"/>
    <property type="project" value="TreeGrafter"/>
</dbReference>
<proteinExistence type="predicted"/>
<dbReference type="OrthoDB" id="435430at2759"/>
<dbReference type="AlphaFoldDB" id="A0A401S699"/>
<dbReference type="GO" id="GO:0002102">
    <property type="term" value="C:podosome"/>
    <property type="evidence" value="ECO:0007669"/>
    <property type="project" value="TreeGrafter"/>
</dbReference>
<evidence type="ECO:0000313" key="2">
    <source>
        <dbReference type="Proteomes" id="UP000287033"/>
    </source>
</evidence>
<accession>A0A401S699</accession>
<organism evidence="1 2">
    <name type="scientific">Chiloscyllium punctatum</name>
    <name type="common">Brownbanded bambooshark</name>
    <name type="synonym">Hemiscyllium punctatum</name>
    <dbReference type="NCBI Taxonomy" id="137246"/>
    <lineage>
        <taxon>Eukaryota</taxon>
        <taxon>Metazoa</taxon>
        <taxon>Chordata</taxon>
        <taxon>Craniata</taxon>
        <taxon>Vertebrata</taxon>
        <taxon>Chondrichthyes</taxon>
        <taxon>Elasmobranchii</taxon>
        <taxon>Galeomorphii</taxon>
        <taxon>Galeoidea</taxon>
        <taxon>Orectolobiformes</taxon>
        <taxon>Hemiscylliidae</taxon>
        <taxon>Chiloscyllium</taxon>
    </lineage>
</organism>
<keyword evidence="2" id="KW-1185">Reference proteome</keyword>
<comment type="caution">
    <text evidence="1">The sequence shown here is derived from an EMBL/GenBank/DDBJ whole genome shotgun (WGS) entry which is preliminary data.</text>
</comment>
<reference evidence="1 2" key="1">
    <citation type="journal article" date="2018" name="Nat. Ecol. Evol.">
        <title>Shark genomes provide insights into elasmobranch evolution and the origin of vertebrates.</title>
        <authorList>
            <person name="Hara Y"/>
            <person name="Yamaguchi K"/>
            <person name="Onimaru K"/>
            <person name="Kadota M"/>
            <person name="Koyanagi M"/>
            <person name="Keeley SD"/>
            <person name="Tatsumi K"/>
            <person name="Tanaka K"/>
            <person name="Motone F"/>
            <person name="Kageyama Y"/>
            <person name="Nozu R"/>
            <person name="Adachi N"/>
            <person name="Nishimura O"/>
            <person name="Nakagawa R"/>
            <person name="Tanegashima C"/>
            <person name="Kiyatake I"/>
            <person name="Matsumoto R"/>
            <person name="Murakumo K"/>
            <person name="Nishida K"/>
            <person name="Terakita A"/>
            <person name="Kuratani S"/>
            <person name="Sato K"/>
            <person name="Hyodo S Kuraku.S."/>
        </authorList>
    </citation>
    <scope>NUCLEOTIDE SEQUENCE [LARGE SCALE GENOMIC DNA]</scope>
</reference>
<gene>
    <name evidence="1" type="ORF">chiPu_0004327</name>
</gene>
<name>A0A401S699_CHIPU</name>
<sequence>MPDQISVSEFIAETTEDYNSPTTSSFTTKLLNCRNTASLLEETLDLDKNALQKVKKSAKSINTSGQGEFDLSYLFVSSKWYVMHCDLVRIDKLIPF</sequence>
<dbReference type="GO" id="GO:1903527">
    <property type="term" value="P:positive regulation of membrane tubulation"/>
    <property type="evidence" value="ECO:0007669"/>
    <property type="project" value="TreeGrafter"/>
</dbReference>
<dbReference type="EMBL" id="BEZZ01000104">
    <property type="protein sequence ID" value="GCC25915.1"/>
    <property type="molecule type" value="Genomic_DNA"/>
</dbReference>
<dbReference type="InterPro" id="IPR043593">
    <property type="entry name" value="ASAP"/>
</dbReference>
<dbReference type="GO" id="GO:0005096">
    <property type="term" value="F:GTPase activator activity"/>
    <property type="evidence" value="ECO:0007669"/>
    <property type="project" value="InterPro"/>
</dbReference>
<protein>
    <submittedName>
        <fullName evidence="1">Uncharacterized protein</fullName>
    </submittedName>
</protein>
<dbReference type="STRING" id="137246.A0A401S699"/>
<evidence type="ECO:0000313" key="1">
    <source>
        <dbReference type="EMBL" id="GCC25915.1"/>
    </source>
</evidence>
<dbReference type="PANTHER" id="PTHR45854:SF2">
    <property type="entry name" value="ARF-GAP WITH SH3 DOMAIN, ANK REPEAT AND PH DOMAIN-CONTAINING PROTEIN 1"/>
    <property type="match status" value="1"/>
</dbReference>
<dbReference type="Proteomes" id="UP000287033">
    <property type="component" value="Unassembled WGS sequence"/>
</dbReference>
<dbReference type="OMA" id="KSTIPQC"/>
<dbReference type="PANTHER" id="PTHR45854">
    <property type="entry name" value="ASAP FAMILY MEMBER"/>
    <property type="match status" value="1"/>
</dbReference>